<dbReference type="Proteomes" id="UP000323671">
    <property type="component" value="Chromosome"/>
</dbReference>
<dbReference type="PROSITE" id="PS51379">
    <property type="entry name" value="4FE4S_FER_2"/>
    <property type="match status" value="1"/>
</dbReference>
<dbReference type="GO" id="GO:0006089">
    <property type="term" value="P:lactate metabolic process"/>
    <property type="evidence" value="ECO:0007669"/>
    <property type="project" value="InterPro"/>
</dbReference>
<keyword evidence="3" id="KW-0479">Metal-binding</keyword>
<dbReference type="PANTHER" id="PTHR47153">
    <property type="entry name" value="LACTATE UTILIZATION PROTEIN B"/>
    <property type="match status" value="1"/>
</dbReference>
<dbReference type="GO" id="GO:0046872">
    <property type="term" value="F:metal ion binding"/>
    <property type="evidence" value="ECO:0007669"/>
    <property type="project" value="UniProtKB-KW"/>
</dbReference>
<name>A0A5C1EA79_9RHOO</name>
<dbReference type="Pfam" id="PF02589">
    <property type="entry name" value="LUD_dom"/>
    <property type="match status" value="1"/>
</dbReference>
<dbReference type="InterPro" id="IPR037171">
    <property type="entry name" value="NagB/RpiA_transferase-like"/>
</dbReference>
<dbReference type="EMBL" id="CP022579">
    <property type="protein sequence ID" value="QEL65793.1"/>
    <property type="molecule type" value="Genomic_DNA"/>
</dbReference>
<dbReference type="RefSeq" id="WP_149425881.1">
    <property type="nucleotide sequence ID" value="NZ_CP022579.1"/>
</dbReference>
<dbReference type="PROSITE" id="PS00198">
    <property type="entry name" value="4FE4S_FER_1"/>
    <property type="match status" value="1"/>
</dbReference>
<evidence type="ECO:0000313" key="10">
    <source>
        <dbReference type="Proteomes" id="UP000323671"/>
    </source>
</evidence>
<feature type="domain" description="4Fe-4S ferredoxin-type" evidence="8">
    <location>
        <begin position="305"/>
        <end position="335"/>
    </location>
</feature>
<evidence type="ECO:0000259" key="8">
    <source>
        <dbReference type="PROSITE" id="PS51379"/>
    </source>
</evidence>
<evidence type="ECO:0000313" key="9">
    <source>
        <dbReference type="EMBL" id="QEL65793.1"/>
    </source>
</evidence>
<keyword evidence="5" id="KW-0249">Electron transport</keyword>
<dbReference type="SUPFAM" id="SSF46548">
    <property type="entry name" value="alpha-helical ferredoxin"/>
    <property type="match status" value="1"/>
</dbReference>
<keyword evidence="2" id="KW-0004">4Fe-4S</keyword>
<gene>
    <name evidence="9" type="primary">lldF</name>
    <name evidence="9" type="ORF">OTERR_23170</name>
</gene>
<dbReference type="InterPro" id="IPR024569">
    <property type="entry name" value="LutB_C"/>
</dbReference>
<dbReference type="AlphaFoldDB" id="A0A5C1EA79"/>
<keyword evidence="10" id="KW-1185">Reference proteome</keyword>
<evidence type="ECO:0000256" key="1">
    <source>
        <dbReference type="ARBA" id="ARBA00022448"/>
    </source>
</evidence>
<dbReference type="Gene3D" id="3.40.50.10420">
    <property type="entry name" value="NagB/RpiA/CoA transferase-like"/>
    <property type="match status" value="1"/>
</dbReference>
<organism evidence="9 10">
    <name type="scientific">Oryzomicrobium terrae</name>
    <dbReference type="NCBI Taxonomy" id="1735038"/>
    <lineage>
        <taxon>Bacteria</taxon>
        <taxon>Pseudomonadati</taxon>
        <taxon>Pseudomonadota</taxon>
        <taxon>Betaproteobacteria</taxon>
        <taxon>Rhodocyclales</taxon>
        <taxon>Rhodocyclaceae</taxon>
        <taxon>Oryzomicrobium</taxon>
    </lineage>
</organism>
<dbReference type="KEGG" id="otr:OTERR_23170"/>
<dbReference type="InterPro" id="IPR024185">
    <property type="entry name" value="FTHF_cligase-like_sf"/>
</dbReference>
<dbReference type="Pfam" id="PF11870">
    <property type="entry name" value="LutB_C"/>
    <property type="match status" value="1"/>
</dbReference>
<proteinExistence type="predicted"/>
<dbReference type="InterPro" id="IPR004452">
    <property type="entry name" value="LutB/LldF"/>
</dbReference>
<dbReference type="InterPro" id="IPR009051">
    <property type="entry name" value="Helical_ferredxn"/>
</dbReference>
<evidence type="ECO:0000256" key="6">
    <source>
        <dbReference type="ARBA" id="ARBA00023004"/>
    </source>
</evidence>
<dbReference type="NCBIfam" id="TIGR00273">
    <property type="entry name" value="LutB/LldF family L-lactate oxidation iron-sulfur protein"/>
    <property type="match status" value="1"/>
</dbReference>
<evidence type="ECO:0000256" key="4">
    <source>
        <dbReference type="ARBA" id="ARBA00022737"/>
    </source>
</evidence>
<dbReference type="Pfam" id="PF13183">
    <property type="entry name" value="Fer4_8"/>
    <property type="match status" value="1"/>
</dbReference>
<dbReference type="InterPro" id="IPR003741">
    <property type="entry name" value="LUD_dom"/>
</dbReference>
<protein>
    <submittedName>
        <fullName evidence="9">L-lactate dehydrogenase complex protein LldF</fullName>
    </submittedName>
</protein>
<reference evidence="9 10" key="1">
    <citation type="submission" date="2017-07" db="EMBL/GenBank/DDBJ databases">
        <title>Complete genome sequence of Oryzomicrobium terrae TPP412.</title>
        <authorList>
            <person name="Chiu L.-W."/>
            <person name="Lo K.-J."/>
            <person name="Tsai Y.-M."/>
            <person name="Lin S.-S."/>
            <person name="Kuo C.-H."/>
            <person name="Liu C.-T."/>
        </authorList>
    </citation>
    <scope>NUCLEOTIDE SEQUENCE [LARGE SCALE GENOMIC DNA]</scope>
    <source>
        <strain evidence="9 10">TPP412</strain>
    </source>
</reference>
<dbReference type="GO" id="GO:0051539">
    <property type="term" value="F:4 iron, 4 sulfur cluster binding"/>
    <property type="evidence" value="ECO:0007669"/>
    <property type="project" value="UniProtKB-KW"/>
</dbReference>
<keyword evidence="7" id="KW-0411">Iron-sulfur</keyword>
<evidence type="ECO:0000256" key="3">
    <source>
        <dbReference type="ARBA" id="ARBA00022723"/>
    </source>
</evidence>
<evidence type="ECO:0000256" key="5">
    <source>
        <dbReference type="ARBA" id="ARBA00022982"/>
    </source>
</evidence>
<keyword evidence="4" id="KW-0677">Repeat</keyword>
<dbReference type="InterPro" id="IPR017900">
    <property type="entry name" value="4Fe4S_Fe_S_CS"/>
</dbReference>
<keyword evidence="1" id="KW-0813">Transport</keyword>
<sequence length="477" mass="52301">MEVRSIEFKQRASERAIDGSLQGKLKTAKGLFVGGRARAVARFDAEGGDFEALRDIGRGIRDEVLDNLDVWLETFEQNATARGATVLWARDGAEISRLVVEIAQRHGVKKAIKSKSMLSEEAGLNEALEAVGVASIETDLGEYIIQLAKEPPSHIIAPAIHKNKEEVADLFEQHHHKPRKTEIAEMTREAREVLRSHFVSADMGITGGNFLVAETGSVALVTNEGNGRMVTTLPKVHVAVVGVEKVIPSLNDLAALMRLLPRSATGQTISNYVSLLTGVKAEADRDGPEHLYFILVDNGRVGLVGSEFQEMLRCIRCGACMNHCPVYQTIGGHAYGWVYPGPMGSVLTPLYTGLDKAPDLPHAATLCNQCGVVCPVKIPLPELLRKLREKQVQTGVGTATAKAERRALKLWGFAARHPRLYAFGTRIATRYLKWLAGGKDRIQTLSMVPEWTKGRDFPAPEGKTFRELYAQRAARRG</sequence>
<accession>A0A5C1EA79</accession>
<keyword evidence="6" id="KW-0408">Iron</keyword>
<dbReference type="Gene3D" id="1.10.1060.10">
    <property type="entry name" value="Alpha-helical ferredoxin"/>
    <property type="match status" value="1"/>
</dbReference>
<evidence type="ECO:0000256" key="7">
    <source>
        <dbReference type="ARBA" id="ARBA00023014"/>
    </source>
</evidence>
<dbReference type="InterPro" id="IPR017896">
    <property type="entry name" value="4Fe4S_Fe-S-bd"/>
</dbReference>
<evidence type="ECO:0000256" key="2">
    <source>
        <dbReference type="ARBA" id="ARBA00022485"/>
    </source>
</evidence>
<dbReference type="SUPFAM" id="SSF100950">
    <property type="entry name" value="NagB/RpiA/CoA transferase-like"/>
    <property type="match status" value="1"/>
</dbReference>
<dbReference type="PANTHER" id="PTHR47153:SF2">
    <property type="entry name" value="LACTATE UTILIZATION PROTEIN B"/>
    <property type="match status" value="1"/>
</dbReference>